<keyword evidence="5" id="KW-0963">Cytoplasm</keyword>
<evidence type="ECO:0000256" key="6">
    <source>
        <dbReference type="ARBA" id="ARBA00023015"/>
    </source>
</evidence>
<feature type="compositionally biased region" description="Gly residues" evidence="10">
    <location>
        <begin position="306"/>
        <end position="320"/>
    </location>
</feature>
<keyword evidence="8" id="KW-0804">Transcription</keyword>
<sequence>MQLLTQQETQILLSLLLSSEAKSFRAVQVEFQSAFADRAFPACCAAVLLLEDPTLLRLPQRLAAWFLLSLCDVGVNGVSPFVPFIAKAVGNTAAPPVERSFLLQLLQGPLPAEVAEPSPRSYVYSCDCRLLDTADVAAIQQRALARLPRPGASAPAPSPAGAAADTAAAAAPTPTPSPGGCLARAALHRVVPDTSPQPRPPPDLSAASAATSSAPAGGGAAHQGHAQQRDAPAPPASSGSGGADAATAQMAALLLSSVGVSGLQPAWERPTPAVLTPLPSELKWLNPDLHGELLWDSDLGDAEGGGAGGAAALRGGGAGPTGRPAGASGAGGGAHPLARELLSAALRGPLLPAQQQQLLSELDVDPRVILRLGLTPRHLPALVENAPVVATEALLRLMRWPERAGEFLAVLARSDMSLHSLEVVNRLTANGAVPTEFVHLYITNCITSCESAQDKYVQNRLVRLVCVFLQSLIRNKVINIHDLLHEVQAFCINFSRIREAAKLFRLLKQIEAAMRGSDGVAGGGSGGGMDDALGPGEGGGSGGGSGGGGADAAGCQD</sequence>
<dbReference type="OrthoDB" id="10265389at2759"/>
<evidence type="ECO:0000256" key="8">
    <source>
        <dbReference type="ARBA" id="ARBA00023163"/>
    </source>
</evidence>
<dbReference type="AlphaFoldDB" id="A0A9W6BWY2"/>
<organism evidence="11 12">
    <name type="scientific">Pleodorina starrii</name>
    <dbReference type="NCBI Taxonomy" id="330485"/>
    <lineage>
        <taxon>Eukaryota</taxon>
        <taxon>Viridiplantae</taxon>
        <taxon>Chlorophyta</taxon>
        <taxon>core chlorophytes</taxon>
        <taxon>Chlorophyceae</taxon>
        <taxon>CS clade</taxon>
        <taxon>Chlamydomonadales</taxon>
        <taxon>Volvocaceae</taxon>
        <taxon>Pleodorina</taxon>
    </lineage>
</organism>
<dbReference type="GO" id="GO:0030014">
    <property type="term" value="C:CCR4-NOT complex"/>
    <property type="evidence" value="ECO:0007669"/>
    <property type="project" value="InterPro"/>
</dbReference>
<comment type="caution">
    <text evidence="11">The sequence shown here is derived from an EMBL/GenBank/DDBJ whole genome shotgun (WGS) entry which is preliminary data.</text>
</comment>
<dbReference type="PANTHER" id="PTHR15975:SF0">
    <property type="entry name" value="CCR4-NOT TRANSCRIPTION COMPLEX SUBUNIT 11"/>
    <property type="match status" value="1"/>
</dbReference>
<dbReference type="GO" id="GO:0005634">
    <property type="term" value="C:nucleus"/>
    <property type="evidence" value="ECO:0007669"/>
    <property type="project" value="UniProtKB-SubCell"/>
</dbReference>
<evidence type="ECO:0000256" key="3">
    <source>
        <dbReference type="ARBA" id="ARBA00008030"/>
    </source>
</evidence>
<dbReference type="GO" id="GO:0005737">
    <property type="term" value="C:cytoplasm"/>
    <property type="evidence" value="ECO:0007669"/>
    <property type="project" value="UniProtKB-SubCell"/>
</dbReference>
<dbReference type="GO" id="GO:0031047">
    <property type="term" value="P:regulatory ncRNA-mediated gene silencing"/>
    <property type="evidence" value="ECO:0007669"/>
    <property type="project" value="UniProtKB-KW"/>
</dbReference>
<keyword evidence="6" id="KW-0805">Transcription regulation</keyword>
<accession>A0A9W6BWY2</accession>
<protein>
    <recommendedName>
        <fullName evidence="4">CCR4-NOT transcription complex subunit 11</fullName>
    </recommendedName>
</protein>
<comment type="subcellular location">
    <subcellularLocation>
        <location evidence="2">Cytoplasm</location>
    </subcellularLocation>
    <subcellularLocation>
        <location evidence="1">Nucleus</location>
    </subcellularLocation>
</comment>
<dbReference type="Pfam" id="PF10155">
    <property type="entry name" value="CNOT11"/>
    <property type="match status" value="1"/>
</dbReference>
<proteinExistence type="inferred from homology"/>
<feature type="region of interest" description="Disordered" evidence="10">
    <location>
        <begin position="306"/>
        <end position="334"/>
    </location>
</feature>
<dbReference type="Proteomes" id="UP001165080">
    <property type="component" value="Unassembled WGS sequence"/>
</dbReference>
<feature type="compositionally biased region" description="Gly residues" evidence="10">
    <location>
        <begin position="521"/>
        <end position="551"/>
    </location>
</feature>
<keyword evidence="9" id="KW-0539">Nucleus</keyword>
<keyword evidence="12" id="KW-1185">Reference proteome</keyword>
<gene>
    <name evidence="11" type="primary">PLEST001406</name>
    <name evidence="11" type="ORF">PLESTB_001529400</name>
</gene>
<evidence type="ECO:0000256" key="1">
    <source>
        <dbReference type="ARBA" id="ARBA00004123"/>
    </source>
</evidence>
<dbReference type="EMBL" id="BRXU01000029">
    <property type="protein sequence ID" value="GLC59749.1"/>
    <property type="molecule type" value="Genomic_DNA"/>
</dbReference>
<feature type="compositionally biased region" description="Low complexity" evidence="10">
    <location>
        <begin position="205"/>
        <end position="215"/>
    </location>
</feature>
<evidence type="ECO:0000313" key="11">
    <source>
        <dbReference type="EMBL" id="GLC59749.1"/>
    </source>
</evidence>
<evidence type="ECO:0000313" key="12">
    <source>
        <dbReference type="Proteomes" id="UP001165080"/>
    </source>
</evidence>
<evidence type="ECO:0000256" key="9">
    <source>
        <dbReference type="ARBA" id="ARBA00023242"/>
    </source>
</evidence>
<feature type="region of interest" description="Disordered" evidence="10">
    <location>
        <begin position="148"/>
        <end position="244"/>
    </location>
</feature>
<evidence type="ECO:0000256" key="4">
    <source>
        <dbReference type="ARBA" id="ARBA00014872"/>
    </source>
</evidence>
<reference evidence="11 12" key="1">
    <citation type="journal article" date="2023" name="Commun. Biol.">
        <title>Reorganization of the ancestral sex-determining regions during the evolution of trioecy in Pleodorina starrii.</title>
        <authorList>
            <person name="Takahashi K."/>
            <person name="Suzuki S."/>
            <person name="Kawai-Toyooka H."/>
            <person name="Yamamoto K."/>
            <person name="Hamaji T."/>
            <person name="Ootsuki R."/>
            <person name="Yamaguchi H."/>
            <person name="Kawachi M."/>
            <person name="Higashiyama T."/>
            <person name="Nozaki H."/>
        </authorList>
    </citation>
    <scope>NUCLEOTIDE SEQUENCE [LARGE SCALE GENOMIC DNA]</scope>
    <source>
        <strain evidence="11 12">NIES-4479</strain>
    </source>
</reference>
<dbReference type="PANTHER" id="PTHR15975">
    <property type="entry name" value="CCR4-NOT TRANSCRIPTION COMPLEX SUBUNIT 11"/>
    <property type="match status" value="1"/>
</dbReference>
<feature type="compositionally biased region" description="Low complexity" evidence="10">
    <location>
        <begin position="148"/>
        <end position="172"/>
    </location>
</feature>
<keyword evidence="7" id="KW-0943">RNA-mediated gene silencing</keyword>
<evidence type="ECO:0000256" key="5">
    <source>
        <dbReference type="ARBA" id="ARBA00022490"/>
    </source>
</evidence>
<name>A0A9W6BWY2_9CHLO</name>
<comment type="similarity">
    <text evidence="3">Belongs to the CNOT11 family.</text>
</comment>
<evidence type="ECO:0000256" key="7">
    <source>
        <dbReference type="ARBA" id="ARBA00023158"/>
    </source>
</evidence>
<dbReference type="InterPro" id="IPR019312">
    <property type="entry name" value="CNOT11"/>
</dbReference>
<evidence type="ECO:0000256" key="10">
    <source>
        <dbReference type="SAM" id="MobiDB-lite"/>
    </source>
</evidence>
<feature type="region of interest" description="Disordered" evidence="10">
    <location>
        <begin position="521"/>
        <end position="557"/>
    </location>
</feature>
<evidence type="ECO:0000256" key="2">
    <source>
        <dbReference type="ARBA" id="ARBA00004496"/>
    </source>
</evidence>